<sequence>MKKVHESICKAVNDVITMPRELNDLAREKTAEGYQVERGVAGTVIVKLDDGEIHFVPAAGCIKMIAFAY</sequence>
<accession>A0A1I2Y851</accession>
<gene>
    <name evidence="1" type="ORF">SAMN05660649_04296</name>
</gene>
<dbReference type="EMBL" id="FOOX01000020">
    <property type="protein sequence ID" value="SFH21802.1"/>
    <property type="molecule type" value="Genomic_DNA"/>
</dbReference>
<dbReference type="AlphaFoldDB" id="A0A1I2Y851"/>
<protein>
    <submittedName>
        <fullName evidence="1">Uncharacterized protein</fullName>
    </submittedName>
</protein>
<reference evidence="2" key="1">
    <citation type="submission" date="2016-10" db="EMBL/GenBank/DDBJ databases">
        <authorList>
            <person name="Varghese N."/>
            <person name="Submissions S."/>
        </authorList>
    </citation>
    <scope>NUCLEOTIDE SEQUENCE [LARGE SCALE GENOMIC DNA]</scope>
    <source>
        <strain evidence="2">DSM 17038</strain>
    </source>
</reference>
<dbReference type="STRING" id="341036.SAMN05660649_04296"/>
<keyword evidence="2" id="KW-1185">Reference proteome</keyword>
<evidence type="ECO:0000313" key="1">
    <source>
        <dbReference type="EMBL" id="SFH21802.1"/>
    </source>
</evidence>
<dbReference type="Proteomes" id="UP000199337">
    <property type="component" value="Unassembled WGS sequence"/>
</dbReference>
<proteinExistence type="predicted"/>
<evidence type="ECO:0000313" key="2">
    <source>
        <dbReference type="Proteomes" id="UP000199337"/>
    </source>
</evidence>
<dbReference type="RefSeq" id="WP_092474218.1">
    <property type="nucleotide sequence ID" value="NZ_FOOX01000020.1"/>
</dbReference>
<organism evidence="1 2">
    <name type="scientific">Desulfotruncus arcticus DSM 17038</name>
    <dbReference type="NCBI Taxonomy" id="1121424"/>
    <lineage>
        <taxon>Bacteria</taxon>
        <taxon>Bacillati</taxon>
        <taxon>Bacillota</taxon>
        <taxon>Clostridia</taxon>
        <taxon>Eubacteriales</taxon>
        <taxon>Desulfallaceae</taxon>
        <taxon>Desulfotruncus</taxon>
    </lineage>
</organism>
<dbReference type="OrthoDB" id="1809421at2"/>
<name>A0A1I2Y851_9FIRM</name>